<evidence type="ECO:0000313" key="4">
    <source>
        <dbReference type="RefSeq" id="XP_052119339.1"/>
    </source>
</evidence>
<reference evidence="3" key="1">
    <citation type="journal article" date="2016" name="Nat. Genet.">
        <title>The genome sequences of Arachis duranensis and Arachis ipaensis, the diploid ancestors of cultivated peanut.</title>
        <authorList>
            <person name="Bertioli D.J."/>
            <person name="Cannon S.B."/>
            <person name="Froenicke L."/>
            <person name="Huang G."/>
            <person name="Farmer A.D."/>
            <person name="Cannon E.K."/>
            <person name="Liu X."/>
            <person name="Gao D."/>
            <person name="Clevenger J."/>
            <person name="Dash S."/>
            <person name="Ren L."/>
            <person name="Moretzsohn M.C."/>
            <person name="Shirasawa K."/>
            <person name="Huang W."/>
            <person name="Vidigal B."/>
            <person name="Abernathy B."/>
            <person name="Chu Y."/>
            <person name="Niederhuth C.E."/>
            <person name="Umale P."/>
            <person name="Araujo A.C."/>
            <person name="Kozik A."/>
            <person name="Kim K.D."/>
            <person name="Burow M.D."/>
            <person name="Varshney R.K."/>
            <person name="Wang X."/>
            <person name="Zhang X."/>
            <person name="Barkley N."/>
            <person name="Guimaraes P.M."/>
            <person name="Isobe S."/>
            <person name="Guo B."/>
            <person name="Liao B."/>
            <person name="Stalker H.T."/>
            <person name="Schmitz R.J."/>
            <person name="Scheffler B.E."/>
            <person name="Leal-Bertioli S.C."/>
            <person name="Xun X."/>
            <person name="Jackson S.A."/>
            <person name="Michelmore R."/>
            <person name="Ozias-Akins P."/>
        </authorList>
    </citation>
    <scope>NUCLEOTIDE SEQUENCE [LARGE SCALE GENOMIC DNA]</scope>
    <source>
        <strain evidence="3">cv. V14167</strain>
    </source>
</reference>
<keyword evidence="2" id="KW-0445">Lipid transport</keyword>
<dbReference type="GO" id="GO:0016020">
    <property type="term" value="C:membrane"/>
    <property type="evidence" value="ECO:0007669"/>
    <property type="project" value="TreeGrafter"/>
</dbReference>
<gene>
    <name evidence="4" type="primary">LOC107493443</name>
</gene>
<proteinExistence type="inferred from homology"/>
<keyword evidence="2" id="KW-0653">Protein transport</keyword>
<dbReference type="GO" id="GO:0007041">
    <property type="term" value="P:lysosomal transport"/>
    <property type="evidence" value="ECO:0007669"/>
    <property type="project" value="TreeGrafter"/>
</dbReference>
<dbReference type="GO" id="GO:0032456">
    <property type="term" value="P:endocytic recycling"/>
    <property type="evidence" value="ECO:0007669"/>
    <property type="project" value="TreeGrafter"/>
</dbReference>
<dbReference type="GO" id="GO:0005829">
    <property type="term" value="C:cytosol"/>
    <property type="evidence" value="ECO:0007669"/>
    <property type="project" value="GOC"/>
</dbReference>
<dbReference type="GO" id="GO:0015031">
    <property type="term" value="P:protein transport"/>
    <property type="evidence" value="ECO:0007669"/>
    <property type="project" value="UniProtKB-UniRule"/>
</dbReference>
<dbReference type="InterPro" id="IPR014812">
    <property type="entry name" value="Vps51"/>
</dbReference>
<comment type="subcellular location">
    <subcellularLocation>
        <location evidence="2">Golgi apparatus</location>
        <location evidence="2">trans-Golgi network</location>
    </subcellularLocation>
</comment>
<dbReference type="GO" id="GO:0007030">
    <property type="term" value="P:Golgi organization"/>
    <property type="evidence" value="ECO:0007669"/>
    <property type="project" value="UniProtKB-UniRule"/>
</dbReference>
<dbReference type="PANTHER" id="PTHR15954:SF4">
    <property type="entry name" value="VACUOLAR PROTEIN SORTING-ASSOCIATED PROTEIN 51 HOMOLOG"/>
    <property type="match status" value="1"/>
</dbReference>
<dbReference type="GO" id="GO:0042147">
    <property type="term" value="P:retrograde transport, endosome to Golgi"/>
    <property type="evidence" value="ECO:0007669"/>
    <property type="project" value="UniProtKB-UniRule"/>
</dbReference>
<dbReference type="RefSeq" id="XP_052119339.1">
    <property type="nucleotide sequence ID" value="XM_052263379.1"/>
</dbReference>
<name>A0A9C6U1I7_ARADU</name>
<dbReference type="GO" id="GO:0006869">
    <property type="term" value="P:lipid transport"/>
    <property type="evidence" value="ECO:0007669"/>
    <property type="project" value="UniProtKB-UniRule"/>
</dbReference>
<dbReference type="GeneID" id="107493443"/>
<keyword evidence="2" id="KW-0333">Golgi apparatus</keyword>
<organism evidence="3 4">
    <name type="scientific">Arachis duranensis</name>
    <name type="common">Wild peanut</name>
    <dbReference type="NCBI Taxonomy" id="130453"/>
    <lineage>
        <taxon>Eukaryota</taxon>
        <taxon>Viridiplantae</taxon>
        <taxon>Streptophyta</taxon>
        <taxon>Embryophyta</taxon>
        <taxon>Tracheophyta</taxon>
        <taxon>Spermatophyta</taxon>
        <taxon>Magnoliopsida</taxon>
        <taxon>eudicotyledons</taxon>
        <taxon>Gunneridae</taxon>
        <taxon>Pentapetalae</taxon>
        <taxon>rosids</taxon>
        <taxon>fabids</taxon>
        <taxon>Fabales</taxon>
        <taxon>Fabaceae</taxon>
        <taxon>Papilionoideae</taxon>
        <taxon>50 kb inversion clade</taxon>
        <taxon>dalbergioids sensu lato</taxon>
        <taxon>Dalbergieae</taxon>
        <taxon>Pterocarpus clade</taxon>
        <taxon>Arachis</taxon>
    </lineage>
</organism>
<sequence length="252" mass="29280">MSTGTDSAKHASLDDINSNSFDPDHYMNLMVHKSNLEGLLQRHVKLATEIKNLDTDLQMLVYENYNKFISATDTIKRMKSNIFGMETNMEQHLEKIMSVQSRSDSVNTSLFDKREHIEKLHPTCNLLRKVQFIYDLPDRLNKCIKSEAYVDAVRLYTGAMPILMAYGDSSFQDCKLASEKAMATIVKNLHRKQRKLFSNSESIQKRAEATMLLKQLEYPAKECSFKNWLLCTEKFFEKNLIYLNQHVCLQFQ</sequence>
<comment type="subunit">
    <text evidence="2">Component of the Golgi-associated retrograde protein (GARP) complex.</text>
</comment>
<evidence type="ECO:0000256" key="2">
    <source>
        <dbReference type="RuleBase" id="RU368010"/>
    </source>
</evidence>
<evidence type="ECO:0000256" key="1">
    <source>
        <dbReference type="ARBA" id="ARBA00006080"/>
    </source>
</evidence>
<dbReference type="KEGG" id="adu:107493443"/>
<dbReference type="AlphaFoldDB" id="A0A9C6U1I7"/>
<dbReference type="GO" id="GO:1990745">
    <property type="term" value="C:EARP complex"/>
    <property type="evidence" value="ECO:0007669"/>
    <property type="project" value="TreeGrafter"/>
</dbReference>
<evidence type="ECO:0000313" key="3">
    <source>
        <dbReference type="Proteomes" id="UP000515211"/>
    </source>
</evidence>
<keyword evidence="3" id="KW-1185">Reference proteome</keyword>
<accession>A0A9C6U1I7</accession>
<comment type="similarity">
    <text evidence="1 2">Belongs to the VPS51 family.</text>
</comment>
<dbReference type="GO" id="GO:0000938">
    <property type="term" value="C:GARP complex"/>
    <property type="evidence" value="ECO:0007669"/>
    <property type="project" value="UniProtKB-UniRule"/>
</dbReference>
<dbReference type="Pfam" id="PF08700">
    <property type="entry name" value="VPS51_Exo84_N"/>
    <property type="match status" value="1"/>
</dbReference>
<dbReference type="PANTHER" id="PTHR15954">
    <property type="entry name" value="VACUOLAR PROTEIN SORTING-ASSOCIATED PROTEIN 51 HOMOLOG"/>
    <property type="match status" value="1"/>
</dbReference>
<comment type="function">
    <text evidence="2">Acts as component of the GARP complex that is involved in retrograde transport from early and late endosomes to the trans-Golgi network (TGN).</text>
</comment>
<keyword evidence="2" id="KW-0813">Transport</keyword>
<dbReference type="GO" id="GO:0048193">
    <property type="term" value="P:Golgi vesicle transport"/>
    <property type="evidence" value="ECO:0007669"/>
    <property type="project" value="TreeGrafter"/>
</dbReference>
<protein>
    <recommendedName>
        <fullName evidence="2">Vacuolar protein sorting-associated protein 51 homolog</fullName>
    </recommendedName>
</protein>
<reference evidence="4" key="2">
    <citation type="submission" date="2025-08" db="UniProtKB">
        <authorList>
            <consortium name="RefSeq"/>
        </authorList>
    </citation>
    <scope>IDENTIFICATION</scope>
    <source>
        <tissue evidence="4">Whole plant</tissue>
    </source>
</reference>
<dbReference type="Proteomes" id="UP000515211">
    <property type="component" value="Chromosome 6"/>
</dbReference>